<name>A0A284R086_ARMOS</name>
<feature type="transmembrane region" description="Helical" evidence="6">
    <location>
        <begin position="128"/>
        <end position="147"/>
    </location>
</feature>
<dbReference type="Gene3D" id="1.20.1260.100">
    <property type="entry name" value="TspO/MBR protein"/>
    <property type="match status" value="1"/>
</dbReference>
<evidence type="ECO:0000313" key="8">
    <source>
        <dbReference type="Proteomes" id="UP000219338"/>
    </source>
</evidence>
<dbReference type="CDD" id="cd15904">
    <property type="entry name" value="TSPO_MBR"/>
    <property type="match status" value="1"/>
</dbReference>
<feature type="transmembrane region" description="Helical" evidence="6">
    <location>
        <begin position="153"/>
        <end position="171"/>
    </location>
</feature>
<dbReference type="EMBL" id="FUEG01000003">
    <property type="protein sequence ID" value="SJL02124.1"/>
    <property type="molecule type" value="Genomic_DNA"/>
</dbReference>
<dbReference type="PANTHER" id="PTHR10057">
    <property type="entry name" value="PERIPHERAL-TYPE BENZODIAZEPINE RECEPTOR"/>
    <property type="match status" value="1"/>
</dbReference>
<keyword evidence="8" id="KW-1185">Reference proteome</keyword>
<gene>
    <name evidence="7" type="ORF">ARMOST_05448</name>
</gene>
<comment type="similarity">
    <text evidence="2">Belongs to the TspO/BZRP family.</text>
</comment>
<dbReference type="Pfam" id="PF03073">
    <property type="entry name" value="TspO_MBR"/>
    <property type="match status" value="1"/>
</dbReference>
<evidence type="ECO:0000256" key="4">
    <source>
        <dbReference type="ARBA" id="ARBA00022989"/>
    </source>
</evidence>
<dbReference type="InterPro" id="IPR004307">
    <property type="entry name" value="TspO_MBR"/>
</dbReference>
<keyword evidence="4 6" id="KW-1133">Transmembrane helix</keyword>
<dbReference type="InterPro" id="IPR038330">
    <property type="entry name" value="TspO/MBR-related_sf"/>
</dbReference>
<dbReference type="GO" id="GO:0033013">
    <property type="term" value="P:tetrapyrrole metabolic process"/>
    <property type="evidence" value="ECO:0007669"/>
    <property type="project" value="UniProtKB-ARBA"/>
</dbReference>
<evidence type="ECO:0000256" key="5">
    <source>
        <dbReference type="ARBA" id="ARBA00023136"/>
    </source>
</evidence>
<reference evidence="8" key="1">
    <citation type="journal article" date="2017" name="Nat. Ecol. Evol.">
        <title>Genome expansion and lineage-specific genetic innovations in the forest pathogenic fungi Armillaria.</title>
        <authorList>
            <person name="Sipos G."/>
            <person name="Prasanna A.N."/>
            <person name="Walter M.C."/>
            <person name="O'Connor E."/>
            <person name="Balint B."/>
            <person name="Krizsan K."/>
            <person name="Kiss B."/>
            <person name="Hess J."/>
            <person name="Varga T."/>
            <person name="Slot J."/>
            <person name="Riley R."/>
            <person name="Boka B."/>
            <person name="Rigling D."/>
            <person name="Barry K."/>
            <person name="Lee J."/>
            <person name="Mihaltcheva S."/>
            <person name="LaButti K."/>
            <person name="Lipzen A."/>
            <person name="Waldron R."/>
            <person name="Moloney N.M."/>
            <person name="Sperisen C."/>
            <person name="Kredics L."/>
            <person name="Vagvoelgyi C."/>
            <person name="Patrignani A."/>
            <person name="Fitzpatrick D."/>
            <person name="Nagy I."/>
            <person name="Doyle S."/>
            <person name="Anderson J.B."/>
            <person name="Grigoriev I.V."/>
            <person name="Gueldener U."/>
            <person name="Muensterkoetter M."/>
            <person name="Nagy L.G."/>
        </authorList>
    </citation>
    <scope>NUCLEOTIDE SEQUENCE [LARGE SCALE GENOMIC DNA]</scope>
    <source>
        <strain evidence="8">C18/9</strain>
    </source>
</reference>
<evidence type="ECO:0000256" key="3">
    <source>
        <dbReference type="ARBA" id="ARBA00022692"/>
    </source>
</evidence>
<evidence type="ECO:0000313" key="7">
    <source>
        <dbReference type="EMBL" id="SJL02124.1"/>
    </source>
</evidence>
<dbReference type="OrthoDB" id="8841220at2759"/>
<organism evidence="7 8">
    <name type="scientific">Armillaria ostoyae</name>
    <name type="common">Armillaria root rot fungus</name>
    <dbReference type="NCBI Taxonomy" id="47428"/>
    <lineage>
        <taxon>Eukaryota</taxon>
        <taxon>Fungi</taxon>
        <taxon>Dikarya</taxon>
        <taxon>Basidiomycota</taxon>
        <taxon>Agaricomycotina</taxon>
        <taxon>Agaricomycetes</taxon>
        <taxon>Agaricomycetidae</taxon>
        <taxon>Agaricales</taxon>
        <taxon>Marasmiineae</taxon>
        <taxon>Physalacriaceae</taxon>
        <taxon>Armillaria</taxon>
    </lineage>
</organism>
<keyword evidence="3 6" id="KW-0812">Transmembrane</keyword>
<dbReference type="AlphaFoldDB" id="A0A284R086"/>
<proteinExistence type="inferred from homology"/>
<evidence type="ECO:0008006" key="9">
    <source>
        <dbReference type="Google" id="ProtNLM"/>
    </source>
</evidence>
<dbReference type="GO" id="GO:0005741">
    <property type="term" value="C:mitochondrial outer membrane"/>
    <property type="evidence" value="ECO:0007669"/>
    <property type="project" value="TreeGrafter"/>
</dbReference>
<evidence type="ECO:0000256" key="6">
    <source>
        <dbReference type="SAM" id="Phobius"/>
    </source>
</evidence>
<sequence length="215" mass="23553">MSEIYLPAILLDIPRNAVVAIGLPLCLGILSGSSTAKVVRGDWYKASTFICLCASQSHQTKEFAWPARQAASSSLPCRMAIAVLVSVQAFYSRSNLANPRIAMGYASHLAVNALDTASNPSTRSDVKLGIALYYAQLAMNFIWSPLFFNGKKLGLALIDSVLLAGTTFYMTKLLDRPTKSQSTYLLLPYCAWLTFATYLNGGIWWLNRGQTPQKD</sequence>
<dbReference type="PANTHER" id="PTHR10057:SF0">
    <property type="entry name" value="TRANSLOCATOR PROTEIN"/>
    <property type="match status" value="1"/>
</dbReference>
<dbReference type="FunFam" id="1.20.1260.100:FF:000001">
    <property type="entry name" value="translocator protein 2"/>
    <property type="match status" value="1"/>
</dbReference>
<comment type="subcellular location">
    <subcellularLocation>
        <location evidence="1">Membrane</location>
        <topology evidence="1">Multi-pass membrane protein</topology>
    </subcellularLocation>
</comment>
<dbReference type="STRING" id="47428.A0A284R086"/>
<evidence type="ECO:0000256" key="1">
    <source>
        <dbReference type="ARBA" id="ARBA00004141"/>
    </source>
</evidence>
<feature type="transmembrane region" description="Helical" evidence="6">
    <location>
        <begin position="183"/>
        <end position="206"/>
    </location>
</feature>
<keyword evidence="5 6" id="KW-0472">Membrane</keyword>
<protein>
    <recommendedName>
        <fullName evidence="9">Peripheral-type benzodiazepine receptor</fullName>
    </recommendedName>
</protein>
<accession>A0A284R086</accession>
<dbReference type="Proteomes" id="UP000219338">
    <property type="component" value="Unassembled WGS sequence"/>
</dbReference>
<evidence type="ECO:0000256" key="2">
    <source>
        <dbReference type="ARBA" id="ARBA00007524"/>
    </source>
</evidence>